<reference evidence="1" key="1">
    <citation type="submission" date="2020-10" db="EMBL/GenBank/DDBJ databases">
        <authorList>
            <person name="Gilroy R."/>
        </authorList>
    </citation>
    <scope>NUCLEOTIDE SEQUENCE</scope>
    <source>
        <strain evidence="1">B3-4054</strain>
    </source>
</reference>
<dbReference type="Proteomes" id="UP000823616">
    <property type="component" value="Unassembled WGS sequence"/>
</dbReference>
<keyword evidence="1" id="KW-0131">Cell cycle</keyword>
<name>A0A9D9ENR9_9SPIR</name>
<evidence type="ECO:0000313" key="2">
    <source>
        <dbReference type="Proteomes" id="UP000823616"/>
    </source>
</evidence>
<sequence length="95" mass="11257">MFKNILAVLLIFMIPLFLFFTVWQGMEYSALENEVQRLDQEQYHIININRRFISGITVLSSPERIEKLAVDELGMRKAEADEIMRIRFRQDGYGE</sequence>
<reference evidence="1" key="2">
    <citation type="journal article" date="2021" name="PeerJ">
        <title>Extensive microbial diversity within the chicken gut microbiome revealed by metagenomics and culture.</title>
        <authorList>
            <person name="Gilroy R."/>
            <person name="Ravi A."/>
            <person name="Getino M."/>
            <person name="Pursley I."/>
            <person name="Horton D.L."/>
            <person name="Alikhan N.F."/>
            <person name="Baker D."/>
            <person name="Gharbi K."/>
            <person name="Hall N."/>
            <person name="Watson M."/>
            <person name="Adriaenssens E.M."/>
            <person name="Foster-Nyarko E."/>
            <person name="Jarju S."/>
            <person name="Secka A."/>
            <person name="Antonio M."/>
            <person name="Oren A."/>
            <person name="Chaudhuri R.R."/>
            <person name="La Ragione R."/>
            <person name="Hildebrand F."/>
            <person name="Pallen M.J."/>
        </authorList>
    </citation>
    <scope>NUCLEOTIDE SEQUENCE</scope>
    <source>
        <strain evidence="1">B3-4054</strain>
    </source>
</reference>
<dbReference type="GO" id="GO:0051301">
    <property type="term" value="P:cell division"/>
    <property type="evidence" value="ECO:0007669"/>
    <property type="project" value="UniProtKB-KW"/>
</dbReference>
<organism evidence="1 2">
    <name type="scientific">Candidatus Avitreponema avistercoris</name>
    <dbReference type="NCBI Taxonomy" id="2840705"/>
    <lineage>
        <taxon>Bacteria</taxon>
        <taxon>Pseudomonadati</taxon>
        <taxon>Spirochaetota</taxon>
        <taxon>Spirochaetia</taxon>
        <taxon>Spirochaetales</taxon>
        <taxon>Candidatus Avitreponema</taxon>
    </lineage>
</organism>
<evidence type="ECO:0000313" key="1">
    <source>
        <dbReference type="EMBL" id="MBO8450308.1"/>
    </source>
</evidence>
<accession>A0A9D9ENR9</accession>
<protein>
    <submittedName>
        <fullName evidence="1">Cell division protein FtsL</fullName>
    </submittedName>
</protein>
<comment type="caution">
    <text evidence="1">The sequence shown here is derived from an EMBL/GenBank/DDBJ whole genome shotgun (WGS) entry which is preliminary data.</text>
</comment>
<proteinExistence type="predicted"/>
<dbReference type="EMBL" id="JADIMS010000069">
    <property type="protein sequence ID" value="MBO8450308.1"/>
    <property type="molecule type" value="Genomic_DNA"/>
</dbReference>
<gene>
    <name evidence="1" type="ORF">IAA96_04295</name>
</gene>
<keyword evidence="1" id="KW-0132">Cell division</keyword>
<dbReference type="AlphaFoldDB" id="A0A9D9ENR9"/>